<organism evidence="2 3">
    <name type="scientific">Hydra vulgaris</name>
    <name type="common">Hydra</name>
    <name type="synonym">Hydra attenuata</name>
    <dbReference type="NCBI Taxonomy" id="6087"/>
    <lineage>
        <taxon>Eukaryota</taxon>
        <taxon>Metazoa</taxon>
        <taxon>Cnidaria</taxon>
        <taxon>Hydrozoa</taxon>
        <taxon>Hydroidolina</taxon>
        <taxon>Anthoathecata</taxon>
        <taxon>Aplanulata</taxon>
        <taxon>Hydridae</taxon>
        <taxon>Hydra</taxon>
    </lineage>
</organism>
<dbReference type="PANTHER" id="PTHR10773:SF19">
    <property type="match status" value="1"/>
</dbReference>
<feature type="coiled-coil region" evidence="1">
    <location>
        <begin position="371"/>
        <end position="398"/>
    </location>
</feature>
<dbReference type="RefSeq" id="XP_065655158.1">
    <property type="nucleotide sequence ID" value="XM_065799086.1"/>
</dbReference>
<sequence length="452" mass="52061">MHSRAAHMVSLALIKCKKVQRSLATDTTIADPNLAADIQTERSTLAAESPIVADNSPIVAVESPIVTTESPIVTTESPIVTTESPIVTDQRPRKRKRCVTNWKKNVIKRLRNTGSEYVKHGGTLQKAKKLNEHYLINHSCKNKCAENLTLEQTKTLFENFWKLGDFDAQNLFLAGCVKQSTVERRRPRVRKKKITKNEKKYAKDFARVNSVFADNKPVTVCKPYFLAILDISSGRLNRALVNQRENGGVSGKDGRGKYGHKTQRIHEEHITRIKDHIRMFPTYESHYTRSHSASRRFLPAHLTVSTMYDMYREKCIQDSVEPQKEWKFRDIFNHEFNLTFHQPLKDTCKKCDIFKTDIEIEKTEHKKSQLKAAHEIHLRKAEKAHQSLKLEKENEDNKHASFCFDLQKVMSLPCLTTNEVYYCRQLSVYNLGIHDLKNDNAVMNVWHEGTAS</sequence>
<evidence type="ECO:0000313" key="3">
    <source>
        <dbReference type="RefSeq" id="XP_065655158.1"/>
    </source>
</evidence>
<dbReference type="GeneID" id="136081618"/>
<protein>
    <submittedName>
        <fullName evidence="3">Uncharacterized protein LOC136081618</fullName>
    </submittedName>
</protein>
<keyword evidence="2" id="KW-1185">Reference proteome</keyword>
<evidence type="ECO:0000256" key="1">
    <source>
        <dbReference type="SAM" id="Coils"/>
    </source>
</evidence>
<gene>
    <name evidence="3" type="primary">LOC136081618</name>
</gene>
<dbReference type="PANTHER" id="PTHR10773">
    <property type="entry name" value="DNA-DIRECTED RNA POLYMERASES I, II, AND III SUBUNIT RPABC2"/>
    <property type="match status" value="1"/>
</dbReference>
<keyword evidence="1" id="KW-0175">Coiled coil</keyword>
<evidence type="ECO:0000313" key="2">
    <source>
        <dbReference type="Proteomes" id="UP001652625"/>
    </source>
</evidence>
<accession>A0ABM4C0T3</accession>
<dbReference type="Proteomes" id="UP001652625">
    <property type="component" value="Chromosome 06"/>
</dbReference>
<name>A0ABM4C0T3_HYDVU</name>
<reference evidence="3" key="1">
    <citation type="submission" date="2025-08" db="UniProtKB">
        <authorList>
            <consortium name="RefSeq"/>
        </authorList>
    </citation>
    <scope>IDENTIFICATION</scope>
</reference>
<proteinExistence type="predicted"/>